<dbReference type="EMBL" id="CADCVL010000394">
    <property type="protein sequence ID" value="CAA9497661.1"/>
    <property type="molecule type" value="Genomic_DNA"/>
</dbReference>
<reference evidence="7" key="1">
    <citation type="submission" date="2020-02" db="EMBL/GenBank/DDBJ databases">
        <authorList>
            <person name="Meier V. D."/>
        </authorList>
    </citation>
    <scope>NUCLEOTIDE SEQUENCE</scope>
    <source>
        <strain evidence="7">AVDCRST_MAG65</strain>
    </source>
</reference>
<evidence type="ECO:0000256" key="2">
    <source>
        <dbReference type="ARBA" id="ARBA00008787"/>
    </source>
</evidence>
<dbReference type="GO" id="GO:0005829">
    <property type="term" value="C:cytosol"/>
    <property type="evidence" value="ECO:0007669"/>
    <property type="project" value="UniProtKB-SubCell"/>
</dbReference>
<gene>
    <name evidence="7" type="ORF">AVDCRST_MAG65-2392</name>
</gene>
<dbReference type="GO" id="GO:0044780">
    <property type="term" value="P:bacterial-type flagellum assembly"/>
    <property type="evidence" value="ECO:0007669"/>
    <property type="project" value="InterPro"/>
</dbReference>
<keyword evidence="3 6" id="KW-0963">Cytoplasm</keyword>
<evidence type="ECO:0000256" key="3">
    <source>
        <dbReference type="ARBA" id="ARBA00022490"/>
    </source>
</evidence>
<keyword evidence="7" id="KW-0969">Cilium</keyword>
<dbReference type="Pfam" id="PF02561">
    <property type="entry name" value="FliS"/>
    <property type="match status" value="1"/>
</dbReference>
<keyword evidence="7" id="KW-0966">Cell projection</keyword>
<comment type="similarity">
    <text evidence="2 6">Belongs to the FliS family.</text>
</comment>
<evidence type="ECO:0000256" key="1">
    <source>
        <dbReference type="ARBA" id="ARBA00004514"/>
    </source>
</evidence>
<name>A0A6J4SEU5_9ACTN</name>
<keyword evidence="5" id="KW-0143">Chaperone</keyword>
<dbReference type="CDD" id="cd16098">
    <property type="entry name" value="FliS"/>
    <property type="match status" value="1"/>
</dbReference>
<dbReference type="PANTHER" id="PTHR34773:SF1">
    <property type="entry name" value="FLAGELLAR SECRETION CHAPERONE FLIS"/>
    <property type="match status" value="1"/>
</dbReference>
<keyword evidence="7" id="KW-0282">Flagellum</keyword>
<evidence type="ECO:0000313" key="7">
    <source>
        <dbReference type="EMBL" id="CAA9497661.1"/>
    </source>
</evidence>
<sequence length="126" mass="13974">MATYAPAAASPAAYLQQAVLTASPGQLVVMLYDGACRFLTQAAYAMREGDRARSRQRLGRAEAIIDELLVTLNMDAGEISTQLQAIYVFCRRQLTDARLEDDAGKIEWVHDQLADLREAWAEIANR</sequence>
<evidence type="ECO:0000256" key="5">
    <source>
        <dbReference type="ARBA" id="ARBA00023186"/>
    </source>
</evidence>
<proteinExistence type="inferred from homology"/>
<dbReference type="AlphaFoldDB" id="A0A6J4SEU5"/>
<evidence type="ECO:0000256" key="6">
    <source>
        <dbReference type="PIRNR" id="PIRNR039090"/>
    </source>
</evidence>
<dbReference type="GO" id="GO:0071973">
    <property type="term" value="P:bacterial-type flagellum-dependent cell motility"/>
    <property type="evidence" value="ECO:0007669"/>
    <property type="project" value="TreeGrafter"/>
</dbReference>
<protein>
    <recommendedName>
        <fullName evidence="6">Flagellar secretion chaperone FliS</fullName>
    </recommendedName>
</protein>
<organism evidence="7">
    <name type="scientific">uncultured Solirubrobacteraceae bacterium</name>
    <dbReference type="NCBI Taxonomy" id="1162706"/>
    <lineage>
        <taxon>Bacteria</taxon>
        <taxon>Bacillati</taxon>
        <taxon>Actinomycetota</taxon>
        <taxon>Thermoleophilia</taxon>
        <taxon>Solirubrobacterales</taxon>
        <taxon>Solirubrobacteraceae</taxon>
        <taxon>environmental samples</taxon>
    </lineage>
</organism>
<comment type="subcellular location">
    <subcellularLocation>
        <location evidence="1 6">Cytoplasm</location>
        <location evidence="1 6">Cytosol</location>
    </subcellularLocation>
</comment>
<keyword evidence="4 6" id="KW-1005">Bacterial flagellum biogenesis</keyword>
<dbReference type="InterPro" id="IPR003713">
    <property type="entry name" value="FliS"/>
</dbReference>
<dbReference type="Gene3D" id="1.20.120.340">
    <property type="entry name" value="Flagellar protein FliS"/>
    <property type="match status" value="1"/>
</dbReference>
<accession>A0A6J4SEU5</accession>
<dbReference type="SUPFAM" id="SSF101116">
    <property type="entry name" value="Flagellar export chaperone FliS"/>
    <property type="match status" value="1"/>
</dbReference>
<dbReference type="InterPro" id="IPR036584">
    <property type="entry name" value="FliS_sf"/>
</dbReference>
<dbReference type="NCBIfam" id="TIGR00208">
    <property type="entry name" value="fliS"/>
    <property type="match status" value="1"/>
</dbReference>
<dbReference type="PIRSF" id="PIRSF039090">
    <property type="entry name" value="Flis"/>
    <property type="match status" value="1"/>
</dbReference>
<evidence type="ECO:0000256" key="4">
    <source>
        <dbReference type="ARBA" id="ARBA00022795"/>
    </source>
</evidence>
<dbReference type="PANTHER" id="PTHR34773">
    <property type="entry name" value="FLAGELLAR SECRETION CHAPERONE FLIS"/>
    <property type="match status" value="1"/>
</dbReference>